<dbReference type="AlphaFoldDB" id="A0AAN8VWC0"/>
<dbReference type="EMBL" id="JBAMMX010000006">
    <property type="protein sequence ID" value="KAK6938974.1"/>
    <property type="molecule type" value="Genomic_DNA"/>
</dbReference>
<accession>A0AAN8VWC0</accession>
<protein>
    <submittedName>
        <fullName evidence="2">Uncharacterized protein</fullName>
    </submittedName>
</protein>
<proteinExistence type="predicted"/>
<keyword evidence="1" id="KW-0812">Transmembrane</keyword>
<keyword evidence="3" id="KW-1185">Reference proteome</keyword>
<comment type="caution">
    <text evidence="2">The sequence shown here is derived from an EMBL/GenBank/DDBJ whole genome shotgun (WGS) entry which is preliminary data.</text>
</comment>
<dbReference type="PANTHER" id="PTHR37714:SF1">
    <property type="entry name" value="PROTEIN, PUTATIVE-RELATED"/>
    <property type="match status" value="1"/>
</dbReference>
<name>A0AAN8VWC0_9MAGN</name>
<evidence type="ECO:0000256" key="1">
    <source>
        <dbReference type="SAM" id="Phobius"/>
    </source>
</evidence>
<keyword evidence="1" id="KW-0472">Membrane</keyword>
<feature type="transmembrane region" description="Helical" evidence="1">
    <location>
        <begin position="36"/>
        <end position="58"/>
    </location>
</feature>
<evidence type="ECO:0000313" key="3">
    <source>
        <dbReference type="Proteomes" id="UP001370490"/>
    </source>
</evidence>
<sequence>MAISDAVISNLTTLYLGIIAAIKAYALVFGRNYSGGFVLILSTALVGLILIGTLMWDVSRKATYALSRDPVDEICRGGICWHGVAVKSPASQVLYQILEPGTDTGVASTHSMYIIDIVEKRAKGQSNAIRNCIILVDKACKLQVAKIWAVMEKACAVFPRHDGWHILALGGAVVLVNTTVTAVPIPRPRSKWDLWENGLSFLLVNMTLDAINVFMRSGLLKFHSIVMQQRLYC</sequence>
<evidence type="ECO:0000313" key="2">
    <source>
        <dbReference type="EMBL" id="KAK6938974.1"/>
    </source>
</evidence>
<feature type="transmembrane region" description="Helical" evidence="1">
    <location>
        <begin position="12"/>
        <end position="30"/>
    </location>
</feature>
<organism evidence="2 3">
    <name type="scientific">Dillenia turbinata</name>
    <dbReference type="NCBI Taxonomy" id="194707"/>
    <lineage>
        <taxon>Eukaryota</taxon>
        <taxon>Viridiplantae</taxon>
        <taxon>Streptophyta</taxon>
        <taxon>Embryophyta</taxon>
        <taxon>Tracheophyta</taxon>
        <taxon>Spermatophyta</taxon>
        <taxon>Magnoliopsida</taxon>
        <taxon>eudicotyledons</taxon>
        <taxon>Gunneridae</taxon>
        <taxon>Pentapetalae</taxon>
        <taxon>Dilleniales</taxon>
        <taxon>Dilleniaceae</taxon>
        <taxon>Dillenia</taxon>
    </lineage>
</organism>
<gene>
    <name evidence="2" type="ORF">RJ641_032482</name>
</gene>
<reference evidence="2 3" key="1">
    <citation type="submission" date="2023-12" db="EMBL/GenBank/DDBJ databases">
        <title>A high-quality genome assembly for Dillenia turbinata (Dilleniales).</title>
        <authorList>
            <person name="Chanderbali A."/>
        </authorList>
    </citation>
    <scope>NUCLEOTIDE SEQUENCE [LARGE SCALE GENOMIC DNA]</scope>
    <source>
        <strain evidence="2">LSX21</strain>
        <tissue evidence="2">Leaf</tissue>
    </source>
</reference>
<keyword evidence="1" id="KW-1133">Transmembrane helix</keyword>
<dbReference type="PANTHER" id="PTHR37714">
    <property type="entry name" value="PROTEIN, PUTATIVE-RELATED"/>
    <property type="match status" value="1"/>
</dbReference>
<dbReference type="Proteomes" id="UP001370490">
    <property type="component" value="Unassembled WGS sequence"/>
</dbReference>
<feature type="transmembrane region" description="Helical" evidence="1">
    <location>
        <begin position="166"/>
        <end position="185"/>
    </location>
</feature>
<feature type="transmembrane region" description="Helical" evidence="1">
    <location>
        <begin position="197"/>
        <end position="215"/>
    </location>
</feature>